<dbReference type="EMBL" id="JF974300">
    <property type="protein sequence ID" value="AET72508.1"/>
    <property type="molecule type" value="Genomic_DNA"/>
</dbReference>
<dbReference type="Proteomes" id="UP000297398">
    <property type="component" value="Segment"/>
</dbReference>
<feature type="region of interest" description="Disordered" evidence="1">
    <location>
        <begin position="1"/>
        <end position="106"/>
    </location>
</feature>
<evidence type="ECO:0000256" key="1">
    <source>
        <dbReference type="SAM" id="MobiDB-lite"/>
    </source>
</evidence>
<sequence>MATQRTGHRGKSASSRSYKKNPSSAAKKRAYDREYSKKNYGSKAGNTAKKRQHNSDSAERWAARKKAGIAGKGGPDMSHTKSGRMVKENRTKNRGRNGKNGRSTKK</sequence>
<feature type="compositionally biased region" description="Basic residues" evidence="1">
    <location>
        <begin position="1"/>
        <end position="11"/>
    </location>
</feature>
<reference evidence="2 5" key="1">
    <citation type="submission" date="2010-12" db="EMBL/GenBank/DDBJ databases">
        <title>The Genome Sequence of Synechococcus phage S-CBP42.</title>
        <authorList>
            <consortium name="The Broad Institute Genome Sequencing Platform"/>
            <person name="Henn M.R."/>
            <person name="Chen F."/>
            <person name="Wang K."/>
            <person name="Levin J."/>
            <person name="Malboeuf C."/>
            <person name="Casali M."/>
            <person name="Russ C."/>
            <person name="Lennon N."/>
            <person name="Chapman S.B."/>
            <person name="Erlich R."/>
            <person name="Young S.K."/>
            <person name="Yandava C."/>
            <person name="Zeng Q."/>
            <person name="Alvarado L."/>
            <person name="Anderson S."/>
            <person name="Berlin A."/>
            <person name="Chen Z."/>
            <person name="Freedman E."/>
            <person name="Gellesch M."/>
            <person name="Goldberg J."/>
            <person name="Green L."/>
            <person name="Griggs A."/>
            <person name="Gujja S."/>
            <person name="Heilman E.R."/>
            <person name="Heiman D."/>
            <person name="Hollinger A."/>
            <person name="Howarth C."/>
            <person name="Larson L."/>
            <person name="Mehta T."/>
            <person name="Pearson M."/>
            <person name="Roberts A."/>
            <person name="Ryan E."/>
            <person name="Saif S."/>
            <person name="Shea T."/>
            <person name="Shenoy N."/>
            <person name="Sisk P."/>
            <person name="Stolte C."/>
            <person name="Sykes S."/>
            <person name="White J."/>
            <person name="Haas B."/>
            <person name="Nusbaum C."/>
            <person name="Birren B."/>
        </authorList>
    </citation>
    <scope>NUCLEOTIDE SEQUENCE [LARGE SCALE GENOMIC DNA]</scope>
</reference>
<evidence type="ECO:0000313" key="2">
    <source>
        <dbReference type="EMBL" id="AET72508.1"/>
    </source>
</evidence>
<dbReference type="GeneID" id="26646375"/>
<dbReference type="Proteomes" id="UP000030042">
    <property type="component" value="Segment"/>
</dbReference>
<proteinExistence type="predicted"/>
<evidence type="ECO:0000313" key="4">
    <source>
        <dbReference type="Proteomes" id="UP000030042"/>
    </source>
</evidence>
<reference evidence="4" key="2">
    <citation type="submission" date="2012-12" db="EMBL/GenBank/DDBJ databases">
        <title>Genomics of marine cyanopodoviruses.</title>
        <authorList>
            <person name="Huang S."/>
            <person name="Chen F."/>
        </authorList>
    </citation>
    <scope>NUCLEOTIDE SEQUENCE [LARGE SCALE GENOMIC DNA]</scope>
</reference>
<organism evidence="2 5">
    <name type="scientific">Synechococcus phage S-CBP42</name>
    <dbReference type="NCBI Taxonomy" id="461711"/>
    <lineage>
        <taxon>Viruses</taxon>
        <taxon>Duplodnaviria</taxon>
        <taxon>Heunggongvirae</taxon>
        <taxon>Uroviricota</taxon>
        <taxon>Caudoviricetes</taxon>
        <taxon>Autographivirales</taxon>
        <taxon>Aegirvirus</taxon>
        <taxon>Aegirvirus SCBP42</taxon>
    </lineage>
</organism>
<evidence type="ECO:0000313" key="5">
    <source>
        <dbReference type="Proteomes" id="UP000297398"/>
    </source>
</evidence>
<feature type="compositionally biased region" description="Basic residues" evidence="1">
    <location>
        <begin position="92"/>
        <end position="106"/>
    </location>
</feature>
<feature type="compositionally biased region" description="Basic and acidic residues" evidence="1">
    <location>
        <begin position="53"/>
        <end position="62"/>
    </location>
</feature>
<dbReference type="KEGG" id="vg:26646375"/>
<protein>
    <submittedName>
        <fullName evidence="2">Uncharacterized protein</fullName>
    </submittedName>
</protein>
<accession>G8EYC8</accession>
<reference evidence="3 4" key="3">
    <citation type="journal article" date="2015" name="PLoS ONE">
        <title>Comparative Genomic and Phylogenomic Analyses Reveal a Conserved Core Genome Shared by Estuarine and Oceanic Cyanopodoviruses.</title>
        <authorList>
            <person name="Huang S."/>
            <person name="Zhang S."/>
            <person name="Jiao N."/>
            <person name="Chen F."/>
        </authorList>
    </citation>
    <scope>NUCLEOTIDE SEQUENCE [LARGE SCALE GENOMIC DNA]</scope>
</reference>
<keyword evidence="4" id="KW-1185">Reference proteome</keyword>
<name>G8EYC8_9CAUD</name>
<evidence type="ECO:0000313" key="3">
    <source>
        <dbReference type="EMBL" id="AGK86670.1"/>
    </source>
</evidence>
<feature type="compositionally biased region" description="Polar residues" evidence="1">
    <location>
        <begin position="12"/>
        <end position="24"/>
    </location>
</feature>
<dbReference type="RefSeq" id="YP_009220203.1">
    <property type="nucleotide sequence ID" value="NC_029031.1"/>
</dbReference>
<gene>
    <name evidence="3" type="ORF">S-CBP42_0018</name>
    <name evidence="2" type="ORF">SXGG_00008</name>
</gene>
<dbReference type="EMBL" id="KC310805">
    <property type="protein sequence ID" value="AGK86670.1"/>
    <property type="molecule type" value="Genomic_DNA"/>
</dbReference>